<name>A0A392SZ96_9FABA</name>
<accession>A0A392SZ96</accession>
<keyword evidence="2" id="KW-1185">Reference proteome</keyword>
<organism evidence="1 2">
    <name type="scientific">Trifolium medium</name>
    <dbReference type="NCBI Taxonomy" id="97028"/>
    <lineage>
        <taxon>Eukaryota</taxon>
        <taxon>Viridiplantae</taxon>
        <taxon>Streptophyta</taxon>
        <taxon>Embryophyta</taxon>
        <taxon>Tracheophyta</taxon>
        <taxon>Spermatophyta</taxon>
        <taxon>Magnoliopsida</taxon>
        <taxon>eudicotyledons</taxon>
        <taxon>Gunneridae</taxon>
        <taxon>Pentapetalae</taxon>
        <taxon>rosids</taxon>
        <taxon>fabids</taxon>
        <taxon>Fabales</taxon>
        <taxon>Fabaceae</taxon>
        <taxon>Papilionoideae</taxon>
        <taxon>50 kb inversion clade</taxon>
        <taxon>NPAAA clade</taxon>
        <taxon>Hologalegina</taxon>
        <taxon>IRL clade</taxon>
        <taxon>Trifolieae</taxon>
        <taxon>Trifolium</taxon>
    </lineage>
</organism>
<evidence type="ECO:0000313" key="1">
    <source>
        <dbReference type="EMBL" id="MCI54029.1"/>
    </source>
</evidence>
<feature type="non-terminal residue" evidence="1">
    <location>
        <position position="31"/>
    </location>
</feature>
<sequence>MVAGREVANVPVLEQSLMLARRMKTYCHGSP</sequence>
<evidence type="ECO:0000313" key="2">
    <source>
        <dbReference type="Proteomes" id="UP000265520"/>
    </source>
</evidence>
<protein>
    <submittedName>
        <fullName evidence="1">Uncharacterized protein</fullName>
    </submittedName>
</protein>
<dbReference type="AlphaFoldDB" id="A0A392SZ96"/>
<proteinExistence type="predicted"/>
<reference evidence="1 2" key="1">
    <citation type="journal article" date="2018" name="Front. Plant Sci.">
        <title>Red Clover (Trifolium pratense) and Zigzag Clover (T. medium) - A Picture of Genomic Similarities and Differences.</title>
        <authorList>
            <person name="Dluhosova J."/>
            <person name="Istvanek J."/>
            <person name="Nedelnik J."/>
            <person name="Repkova J."/>
        </authorList>
    </citation>
    <scope>NUCLEOTIDE SEQUENCE [LARGE SCALE GENOMIC DNA]</scope>
    <source>
        <strain evidence="2">cv. 10/8</strain>
        <tissue evidence="1">Leaf</tissue>
    </source>
</reference>
<dbReference type="Proteomes" id="UP000265520">
    <property type="component" value="Unassembled WGS sequence"/>
</dbReference>
<dbReference type="EMBL" id="LXQA010473028">
    <property type="protein sequence ID" value="MCI54029.1"/>
    <property type="molecule type" value="Genomic_DNA"/>
</dbReference>
<comment type="caution">
    <text evidence="1">The sequence shown here is derived from an EMBL/GenBank/DDBJ whole genome shotgun (WGS) entry which is preliminary data.</text>
</comment>